<protein>
    <submittedName>
        <fullName evidence="9">8-oxo-dGTP pyrophosphatase MutT (NUDIX family)</fullName>
    </submittedName>
</protein>
<comment type="cofactor">
    <cofactor evidence="1">
        <name>Mn(2+)</name>
        <dbReference type="ChEBI" id="CHEBI:29035"/>
    </cofactor>
</comment>
<dbReference type="PANTHER" id="PTHR12318">
    <property type="entry name" value="TESTOSTERONE-REGULATED PROTEIN RP2"/>
    <property type="match status" value="1"/>
</dbReference>
<dbReference type="EMBL" id="JACCBV010000001">
    <property type="protein sequence ID" value="NYE20949.1"/>
    <property type="molecule type" value="Genomic_DNA"/>
</dbReference>
<dbReference type="CDD" id="cd18870">
    <property type="entry name" value="NUDIX_AcylCoAdiphos_Nudt19"/>
    <property type="match status" value="1"/>
</dbReference>
<keyword evidence="3" id="KW-0479">Metal-binding</keyword>
<sequence>MPQETPGSRVQQALAQAIGASPDAGEGPIDEPEELPVAATVVIARDAPRGPEVLLIERPDRGSFAGAWVFPGGKLEASDRAAGASGHVTDELAARRAAVRETLEETGLVLDADALVPLSHWSPPPGLPLRILTWFFVTRAPDDVTLELAADEAVSATWARPADVLERHGRGELTLYPPTWVTLYELAGQSDVDDLLAVARLGGVHSYETLARRAPSGPYMLWQEDAEYDADSAAEASETRARPRHRLSIGDLPWIYERSF</sequence>
<dbReference type="Gene3D" id="3.90.79.10">
    <property type="entry name" value="Nucleoside Triphosphate Pyrophosphohydrolase"/>
    <property type="match status" value="2"/>
</dbReference>
<dbReference type="InterPro" id="IPR015797">
    <property type="entry name" value="NUDIX_hydrolase-like_dom_sf"/>
</dbReference>
<feature type="region of interest" description="Disordered" evidence="7">
    <location>
        <begin position="1"/>
        <end position="30"/>
    </location>
</feature>
<evidence type="ECO:0000259" key="8">
    <source>
        <dbReference type="PROSITE" id="PS51462"/>
    </source>
</evidence>
<evidence type="ECO:0000256" key="5">
    <source>
        <dbReference type="ARBA" id="ARBA00022842"/>
    </source>
</evidence>
<evidence type="ECO:0000256" key="6">
    <source>
        <dbReference type="ARBA" id="ARBA00023211"/>
    </source>
</evidence>
<feature type="domain" description="Nudix hydrolase" evidence="8">
    <location>
        <begin position="34"/>
        <end position="187"/>
    </location>
</feature>
<evidence type="ECO:0000313" key="10">
    <source>
        <dbReference type="Proteomes" id="UP000576969"/>
    </source>
</evidence>
<dbReference type="InterPro" id="IPR000086">
    <property type="entry name" value="NUDIX_hydrolase_dom"/>
</dbReference>
<dbReference type="PANTHER" id="PTHR12318:SF0">
    <property type="entry name" value="ACYL-COENZYME A DIPHOSPHATASE NUDT19"/>
    <property type="match status" value="1"/>
</dbReference>
<dbReference type="RefSeq" id="WP_179491265.1">
    <property type="nucleotide sequence ID" value="NZ_JACCBV010000001.1"/>
</dbReference>
<comment type="cofactor">
    <cofactor evidence="2">
        <name>Mg(2+)</name>
        <dbReference type="ChEBI" id="CHEBI:18420"/>
    </cofactor>
</comment>
<dbReference type="SUPFAM" id="SSF55811">
    <property type="entry name" value="Nudix"/>
    <property type="match status" value="1"/>
</dbReference>
<dbReference type="Pfam" id="PF00293">
    <property type="entry name" value="NUDIX"/>
    <property type="match status" value="1"/>
</dbReference>
<organism evidence="9 10">
    <name type="scientific">Microbacterium immunditiarum</name>
    <dbReference type="NCBI Taxonomy" id="337480"/>
    <lineage>
        <taxon>Bacteria</taxon>
        <taxon>Bacillati</taxon>
        <taxon>Actinomycetota</taxon>
        <taxon>Actinomycetes</taxon>
        <taxon>Micrococcales</taxon>
        <taxon>Microbacteriaceae</taxon>
        <taxon>Microbacterium</taxon>
    </lineage>
</organism>
<keyword evidence="6" id="KW-0464">Manganese</keyword>
<dbReference type="GO" id="GO:0046872">
    <property type="term" value="F:metal ion binding"/>
    <property type="evidence" value="ECO:0007669"/>
    <property type="project" value="UniProtKB-KW"/>
</dbReference>
<accession>A0A7Y9KMN1</accession>
<keyword evidence="5" id="KW-0460">Magnesium</keyword>
<dbReference type="AlphaFoldDB" id="A0A7Y9KMN1"/>
<evidence type="ECO:0000256" key="3">
    <source>
        <dbReference type="ARBA" id="ARBA00022723"/>
    </source>
</evidence>
<feature type="compositionally biased region" description="Polar residues" evidence="7">
    <location>
        <begin position="1"/>
        <end position="14"/>
    </location>
</feature>
<keyword evidence="4" id="KW-0378">Hydrolase</keyword>
<comment type="caution">
    <text evidence="9">The sequence shown here is derived from an EMBL/GenBank/DDBJ whole genome shotgun (WGS) entry which is preliminary data.</text>
</comment>
<evidence type="ECO:0000313" key="9">
    <source>
        <dbReference type="EMBL" id="NYE20949.1"/>
    </source>
</evidence>
<dbReference type="InterPro" id="IPR039121">
    <property type="entry name" value="NUDT19"/>
</dbReference>
<evidence type="ECO:0000256" key="2">
    <source>
        <dbReference type="ARBA" id="ARBA00001946"/>
    </source>
</evidence>
<reference evidence="9 10" key="1">
    <citation type="submission" date="2020-07" db="EMBL/GenBank/DDBJ databases">
        <title>Sequencing the genomes of 1000 actinobacteria strains.</title>
        <authorList>
            <person name="Klenk H.-P."/>
        </authorList>
    </citation>
    <scope>NUCLEOTIDE SEQUENCE [LARGE SCALE GENOMIC DNA]</scope>
    <source>
        <strain evidence="9 10">DSM 24662</strain>
    </source>
</reference>
<dbReference type="GO" id="GO:0016818">
    <property type="term" value="F:hydrolase activity, acting on acid anhydrides, in phosphorus-containing anhydrides"/>
    <property type="evidence" value="ECO:0007669"/>
    <property type="project" value="InterPro"/>
</dbReference>
<dbReference type="Proteomes" id="UP000576969">
    <property type="component" value="Unassembled WGS sequence"/>
</dbReference>
<evidence type="ECO:0000256" key="7">
    <source>
        <dbReference type="SAM" id="MobiDB-lite"/>
    </source>
</evidence>
<dbReference type="PROSITE" id="PS51462">
    <property type="entry name" value="NUDIX"/>
    <property type="match status" value="1"/>
</dbReference>
<proteinExistence type="predicted"/>
<name>A0A7Y9KMN1_9MICO</name>
<gene>
    <name evidence="9" type="ORF">BJ991_002977</name>
</gene>
<evidence type="ECO:0000256" key="4">
    <source>
        <dbReference type="ARBA" id="ARBA00022801"/>
    </source>
</evidence>
<evidence type="ECO:0000256" key="1">
    <source>
        <dbReference type="ARBA" id="ARBA00001936"/>
    </source>
</evidence>
<keyword evidence="10" id="KW-1185">Reference proteome</keyword>